<dbReference type="EMBL" id="JARK01001345">
    <property type="protein sequence ID" value="EYC27567.1"/>
    <property type="molecule type" value="Genomic_DNA"/>
</dbReference>
<dbReference type="PANTHER" id="PTHR11346:SF173">
    <property type="entry name" value="GALECTIN"/>
    <property type="match status" value="1"/>
</dbReference>
<dbReference type="GO" id="GO:0030246">
    <property type="term" value="F:carbohydrate binding"/>
    <property type="evidence" value="ECO:0007669"/>
    <property type="project" value="UniProtKB-UniRule"/>
</dbReference>
<protein>
    <recommendedName>
        <fullName evidence="2">Galectin</fullName>
    </recommendedName>
</protein>
<dbReference type="Gene3D" id="2.60.120.200">
    <property type="match status" value="1"/>
</dbReference>
<dbReference type="SMART" id="SM00908">
    <property type="entry name" value="Gal-bind_lectin"/>
    <property type="match status" value="1"/>
</dbReference>
<evidence type="ECO:0000259" key="3">
    <source>
        <dbReference type="PROSITE" id="PS51304"/>
    </source>
</evidence>
<dbReference type="AlphaFoldDB" id="A0A016VKQ5"/>
<dbReference type="OrthoDB" id="10368022at2759"/>
<keyword evidence="5" id="KW-1185">Reference proteome</keyword>
<proteinExistence type="predicted"/>
<reference evidence="5" key="1">
    <citation type="journal article" date="2015" name="Nat. Genet.">
        <title>The genome and transcriptome of the zoonotic hookworm Ancylostoma ceylanicum identify infection-specific gene families.</title>
        <authorList>
            <person name="Schwarz E.M."/>
            <person name="Hu Y."/>
            <person name="Antoshechkin I."/>
            <person name="Miller M.M."/>
            <person name="Sternberg P.W."/>
            <person name="Aroian R.V."/>
        </authorList>
    </citation>
    <scope>NUCLEOTIDE SEQUENCE</scope>
    <source>
        <strain evidence="5">HY135</strain>
    </source>
</reference>
<gene>
    <name evidence="4" type="primary">Acey_s0009.g799</name>
    <name evidence="4" type="ORF">Y032_0009g799</name>
</gene>
<dbReference type="SUPFAM" id="SSF49899">
    <property type="entry name" value="Concanavalin A-like lectins/glucanases"/>
    <property type="match status" value="1"/>
</dbReference>
<dbReference type="PROSITE" id="PS51304">
    <property type="entry name" value="GALECTIN"/>
    <property type="match status" value="1"/>
</dbReference>
<sequence length="168" mass="19327">MAYTDAQQLSSEIPKYTHFSKEIFKPKKQKCFIVPVNSFTVGDRIRIVVEPDYDTVRKFDIKLKNGNEVVLSFEADTQQSEDGIPDPKHVVFNTFYNGAWEKEEPTTGRHSFTTKEIYTIEFSPSGHHSVYVRVNGQNIHEFRERHNGFKVSTVEIGGNINIHSIHIP</sequence>
<comment type="caution">
    <text evidence="4">The sequence shown here is derived from an EMBL/GenBank/DDBJ whole genome shotgun (WGS) entry which is preliminary data.</text>
</comment>
<keyword evidence="1 2" id="KW-0430">Lectin</keyword>
<dbReference type="Proteomes" id="UP000024635">
    <property type="component" value="Unassembled WGS sequence"/>
</dbReference>
<dbReference type="InterPro" id="IPR013320">
    <property type="entry name" value="ConA-like_dom_sf"/>
</dbReference>
<name>A0A016VKQ5_9BILA</name>
<dbReference type="GO" id="GO:0016936">
    <property type="term" value="F:galactoside binding"/>
    <property type="evidence" value="ECO:0007669"/>
    <property type="project" value="TreeGrafter"/>
</dbReference>
<organism evidence="4 5">
    <name type="scientific">Ancylostoma ceylanicum</name>
    <dbReference type="NCBI Taxonomy" id="53326"/>
    <lineage>
        <taxon>Eukaryota</taxon>
        <taxon>Metazoa</taxon>
        <taxon>Ecdysozoa</taxon>
        <taxon>Nematoda</taxon>
        <taxon>Chromadorea</taxon>
        <taxon>Rhabditida</taxon>
        <taxon>Rhabditina</taxon>
        <taxon>Rhabditomorpha</taxon>
        <taxon>Strongyloidea</taxon>
        <taxon>Ancylostomatidae</taxon>
        <taxon>Ancylostomatinae</taxon>
        <taxon>Ancylostoma</taxon>
    </lineage>
</organism>
<evidence type="ECO:0000313" key="4">
    <source>
        <dbReference type="EMBL" id="EYC27567.1"/>
    </source>
</evidence>
<dbReference type="SMART" id="SM00276">
    <property type="entry name" value="GLECT"/>
    <property type="match status" value="1"/>
</dbReference>
<evidence type="ECO:0000256" key="1">
    <source>
        <dbReference type="ARBA" id="ARBA00022734"/>
    </source>
</evidence>
<dbReference type="PANTHER" id="PTHR11346">
    <property type="entry name" value="GALECTIN"/>
    <property type="match status" value="1"/>
</dbReference>
<evidence type="ECO:0000256" key="2">
    <source>
        <dbReference type="RuleBase" id="RU102079"/>
    </source>
</evidence>
<dbReference type="InterPro" id="IPR044156">
    <property type="entry name" value="Galectin-like"/>
</dbReference>
<dbReference type="Pfam" id="PF00337">
    <property type="entry name" value="Gal-bind_lectin"/>
    <property type="match status" value="1"/>
</dbReference>
<dbReference type="InterPro" id="IPR001079">
    <property type="entry name" value="Galectin_CRD"/>
</dbReference>
<evidence type="ECO:0000313" key="5">
    <source>
        <dbReference type="Proteomes" id="UP000024635"/>
    </source>
</evidence>
<accession>A0A016VKQ5</accession>
<feature type="domain" description="Galectin" evidence="3">
    <location>
        <begin position="31"/>
        <end position="168"/>
    </location>
</feature>